<dbReference type="SMART" id="SM00292">
    <property type="entry name" value="BRCT"/>
    <property type="match status" value="1"/>
</dbReference>
<dbReference type="SUPFAM" id="SSF56399">
    <property type="entry name" value="ADP-ribosylation"/>
    <property type="match status" value="1"/>
</dbReference>
<dbReference type="InterPro" id="IPR001357">
    <property type="entry name" value="BRCT_dom"/>
</dbReference>
<dbReference type="PROSITE" id="PS50172">
    <property type="entry name" value="BRCT"/>
    <property type="match status" value="1"/>
</dbReference>
<organism evidence="8 9">
    <name type="scientific">Clarias magur</name>
    <name type="common">Asian catfish</name>
    <name type="synonym">Macropteronotus magur</name>
    <dbReference type="NCBI Taxonomy" id="1594786"/>
    <lineage>
        <taxon>Eukaryota</taxon>
        <taxon>Metazoa</taxon>
        <taxon>Chordata</taxon>
        <taxon>Craniata</taxon>
        <taxon>Vertebrata</taxon>
        <taxon>Euteleostomi</taxon>
        <taxon>Actinopterygii</taxon>
        <taxon>Neopterygii</taxon>
        <taxon>Teleostei</taxon>
        <taxon>Ostariophysi</taxon>
        <taxon>Siluriformes</taxon>
        <taxon>Clariidae</taxon>
        <taxon>Clarias</taxon>
    </lineage>
</organism>
<dbReference type="Gene3D" id="3.90.228.10">
    <property type="match status" value="1"/>
</dbReference>
<dbReference type="SMART" id="SM00609">
    <property type="entry name" value="VIT"/>
    <property type="match status" value="1"/>
</dbReference>
<dbReference type="Pfam" id="PF13768">
    <property type="entry name" value="VWA_3"/>
    <property type="match status" value="1"/>
</dbReference>
<dbReference type="InterPro" id="IPR058905">
    <property type="entry name" value="WGR-like_PARP4"/>
</dbReference>
<evidence type="ECO:0000259" key="7">
    <source>
        <dbReference type="PROSITE" id="PS51468"/>
    </source>
</evidence>
<evidence type="ECO:0000259" key="6">
    <source>
        <dbReference type="PROSITE" id="PS51059"/>
    </source>
</evidence>
<evidence type="ECO:0000256" key="3">
    <source>
        <dbReference type="SAM" id="MobiDB-lite"/>
    </source>
</evidence>
<dbReference type="PANTHER" id="PTHR46530">
    <property type="entry name" value="PROTEIN MONO-ADP-RIBOSYLTRANSFERASE PARP4"/>
    <property type="match status" value="1"/>
</dbReference>
<feature type="non-terminal residue" evidence="8">
    <location>
        <position position="1"/>
    </location>
</feature>
<dbReference type="SUPFAM" id="SSF52113">
    <property type="entry name" value="BRCT domain"/>
    <property type="match status" value="1"/>
</dbReference>
<dbReference type="GO" id="GO:0003950">
    <property type="term" value="F:NAD+ poly-ADP-ribosyltransferase activity"/>
    <property type="evidence" value="ECO:0007669"/>
    <property type="project" value="UniProtKB-UniRule"/>
</dbReference>
<gene>
    <name evidence="8" type="primary">parp4</name>
    <name evidence="8" type="ORF">DAT39_008257</name>
</gene>
<dbReference type="OrthoDB" id="1729737at2759"/>
<comment type="similarity">
    <text evidence="1">Belongs to the ARTD/PARP family.</text>
</comment>
<dbReference type="SMART" id="SM00327">
    <property type="entry name" value="VWA"/>
    <property type="match status" value="1"/>
</dbReference>
<dbReference type="SUPFAM" id="SSF101447">
    <property type="entry name" value="Formin homology 2 domain (FH2 domain)"/>
    <property type="match status" value="1"/>
</dbReference>
<feature type="non-terminal residue" evidence="8">
    <location>
        <position position="1893"/>
    </location>
</feature>
<dbReference type="PROSITE" id="PS51468">
    <property type="entry name" value="VIT"/>
    <property type="match status" value="1"/>
</dbReference>
<reference evidence="8" key="1">
    <citation type="submission" date="2020-07" db="EMBL/GenBank/DDBJ databases">
        <title>Clarias magur genome sequencing, assembly and annotation.</title>
        <authorList>
            <person name="Kushwaha B."/>
            <person name="Kumar R."/>
            <person name="Das P."/>
            <person name="Joshi C.G."/>
            <person name="Kumar D."/>
            <person name="Nagpure N.S."/>
            <person name="Pandey M."/>
            <person name="Agarwal S."/>
            <person name="Srivastava S."/>
            <person name="Singh M."/>
            <person name="Sahoo L."/>
            <person name="Jayasankar P."/>
            <person name="Meher P.K."/>
            <person name="Koringa P.G."/>
            <person name="Iquebal M.A."/>
            <person name="Das S.P."/>
            <person name="Bit A."/>
            <person name="Patnaik S."/>
            <person name="Patel N."/>
            <person name="Shah T.M."/>
            <person name="Hinsu A."/>
            <person name="Jena J.K."/>
        </authorList>
    </citation>
    <scope>NUCLEOTIDE SEQUENCE</scope>
    <source>
        <strain evidence="8">CIFAMagur01</strain>
        <tissue evidence="8">Testis</tissue>
    </source>
</reference>
<dbReference type="Pfam" id="PF00644">
    <property type="entry name" value="PARP"/>
    <property type="match status" value="1"/>
</dbReference>
<evidence type="ECO:0000256" key="2">
    <source>
        <dbReference type="RuleBase" id="RU362114"/>
    </source>
</evidence>
<dbReference type="InterPro" id="IPR058904">
    <property type="entry name" value="PARP4_MVP-ID"/>
</dbReference>
<dbReference type="Gene3D" id="3.40.50.410">
    <property type="entry name" value="von Willebrand factor, type A domain"/>
    <property type="match status" value="1"/>
</dbReference>
<dbReference type="Gene3D" id="3.40.50.10190">
    <property type="entry name" value="BRCT domain"/>
    <property type="match status" value="1"/>
</dbReference>
<dbReference type="Pfam" id="PF26156">
    <property type="entry name" value="PARP4_MVP-ID"/>
    <property type="match status" value="1"/>
</dbReference>
<name>A0A8J4TPN5_CLAMG</name>
<dbReference type="PANTHER" id="PTHR46530:SF1">
    <property type="entry name" value="PROTEIN MONO-ADP-RIBOSYLTRANSFERASE PARP4"/>
    <property type="match status" value="1"/>
</dbReference>
<dbReference type="Pfam" id="PF26166">
    <property type="entry name" value="WGR-like_PARP4"/>
    <property type="match status" value="1"/>
</dbReference>
<dbReference type="EC" id="2.4.2.-" evidence="2"/>
<evidence type="ECO:0000259" key="4">
    <source>
        <dbReference type="PROSITE" id="PS50172"/>
    </source>
</evidence>
<dbReference type="SUPFAM" id="SSF53300">
    <property type="entry name" value="vWA-like"/>
    <property type="match status" value="1"/>
</dbReference>
<dbReference type="Pfam" id="PF00533">
    <property type="entry name" value="BRCT"/>
    <property type="match status" value="1"/>
</dbReference>
<dbReference type="InterPro" id="IPR013694">
    <property type="entry name" value="VIT"/>
</dbReference>
<comment type="caution">
    <text evidence="8">The sequence shown here is derived from an EMBL/GenBank/DDBJ whole genome shotgun (WGS) entry which is preliminary data.</text>
</comment>
<evidence type="ECO:0000313" key="8">
    <source>
        <dbReference type="EMBL" id="KAF5902021.1"/>
    </source>
</evidence>
<evidence type="ECO:0000313" key="9">
    <source>
        <dbReference type="Proteomes" id="UP000727407"/>
    </source>
</evidence>
<feature type="region of interest" description="Disordered" evidence="3">
    <location>
        <begin position="1581"/>
        <end position="1602"/>
    </location>
</feature>
<feature type="domain" description="PARP catalytic" evidence="6">
    <location>
        <begin position="386"/>
        <end position="586"/>
    </location>
</feature>
<dbReference type="InterPro" id="IPR036420">
    <property type="entry name" value="BRCT_dom_sf"/>
</dbReference>
<dbReference type="InterPro" id="IPR031273">
    <property type="entry name" value="PARP4"/>
</dbReference>
<keyword evidence="2" id="KW-0808">Transferase</keyword>
<dbReference type="EMBL" id="QNUK01000099">
    <property type="protein sequence ID" value="KAF5902021.1"/>
    <property type="molecule type" value="Genomic_DNA"/>
</dbReference>
<keyword evidence="9" id="KW-1185">Reference proteome</keyword>
<feature type="domain" description="BRCT" evidence="4">
    <location>
        <begin position="19"/>
        <end position="112"/>
    </location>
</feature>
<feature type="region of interest" description="Disordered" evidence="3">
    <location>
        <begin position="1485"/>
        <end position="1539"/>
    </location>
</feature>
<accession>A0A8J4TPN5</accession>
<feature type="domain" description="VIT" evidence="7">
    <location>
        <begin position="623"/>
        <end position="751"/>
    </location>
</feature>
<proteinExistence type="inferred from homology"/>
<evidence type="ECO:0000259" key="5">
    <source>
        <dbReference type="PROSITE" id="PS50234"/>
    </source>
</evidence>
<dbReference type="PROSITE" id="PS50234">
    <property type="entry name" value="VWFA"/>
    <property type="match status" value="1"/>
</dbReference>
<dbReference type="PROSITE" id="PS51059">
    <property type="entry name" value="PARP_CATALYTIC"/>
    <property type="match status" value="1"/>
</dbReference>
<protein>
    <recommendedName>
        <fullName evidence="2">Poly [ADP-ribose] polymerase</fullName>
        <shortName evidence="2">PARP</shortName>
        <ecNumber evidence="2">2.4.2.-</ecNumber>
    </recommendedName>
</protein>
<keyword evidence="2" id="KW-0520">NAD</keyword>
<feature type="domain" description="VWFA" evidence="5">
    <location>
        <begin position="891"/>
        <end position="1059"/>
    </location>
</feature>
<evidence type="ECO:0000256" key="1">
    <source>
        <dbReference type="ARBA" id="ARBA00024347"/>
    </source>
</evidence>
<dbReference type="Proteomes" id="UP000727407">
    <property type="component" value="Unassembled WGS sequence"/>
</dbReference>
<sequence length="1893" mass="208079">ARTKDSYPRLCPNPTHARKLMAVFSDCSVVLDLKNIPYKEKRKLMNALLDNGGNISYIVNQKCSFVVTNSLENLSSSRWRSAQKHQTPVVSPQYVWTCLKEGLLLPVQEHVLNPLSSDLTPEQGLHPGLKCRHQFQPIHDQKAAVQVKDGTYLGQFRLYKENDNDIPEFPSEFQVAKYSILAKAHLNTWSVLELQSAKGQAGRQYRVVSSVVYEREKSVTLDKQVHSCSSEDALEAYLMLRKDLQVQGFTQTQTLPPWAEKLISYSLQQLLLEEKLNCSTVSQEVGTFVELIWTEALGSLSSILTVPVTSISLNDVSRVEGLLLQVQKSQCEDEVKGLLEEVKTLLPLRIREPDSKNKLVSQKLDLCQLIRDILNMTETTLGNPSPSSLGKYRALRCSIEQVPPQSPEFLSVSQLLEDRPAQIQQILRVSRGTELHMFRNDLGNVKSLLHSTASSSLVGILSRGLLLPRVGVEQHGIERTDIGNLGSGIYFSDSLNTSVKYSKPSVTDGCRLLLVCEVALGQCQDLHKRDFSLTCAPEGYDSVHGVRRTQRKHSDFEDDEYVVYNTDQIRLKYVVQYFLNEDEVKDFQPHVDTTLAPLDLDSSSHLLSNDDGDGLGVTKNPLEDVTAGLLDSNGQTLPLQAVHVRCKLMDLLSQVIIFQTYTNNSSFPIEAKYVFPLEETAAVCGFEAFINGKHVIGKVKEKEQARKEYKQAIEKGHGAYLMDQDAPDVFTISVGNLPPGATVLIKVTFITELVVRAGTIVFSLPGSVAPWQQSSALNQRTQTTVEKVCVNELQPEGEFSLCMSVEMPYEIINLECSHQIQIKRTDCKAVVSTLPDQTLSTDGFWFSFSLFQIHMPRMWVEKHPEKDTEACMLVFYPQFESSDASGSDVSDVIIALDTSESMRGDGMLNARRIALKVLNSLDRSLRVNIISFGSDYKEAFPSASLLEEVFEEAKKFIMTLAPVGGSTELWRPLRTLNLLPPSRGMRNVLLISDGHVQNQPQTLQLVRNNVRHTRLFTCGLNPTANRYMLRALAQAGGGTYEFFDTKTKHTWAEKVNSQVRCMLAPGCSSVAIKWQQFNPTAPSPVQAPSQLHALFNDCHTLVYGFVPHCTRATLFGDLSGKEIETMVSTTELQKTKGTFLHKLTARAVIRDFEDGSLGCSEAEHEGKKAALKSYIIELSKEFSILSQFTSFVAIEERDQDQPDPGFTDVPKIIEEEDVDILPYMAWTEQKSDREEPTGTILELNEEEFKDKECDSESEQSDFMGYCMFDNISEAYQVTLYADDVEEEDSSFLQRGMSLEEEDPSLVEMNLTEVDAQPMFLRTDLFQQQSALRVPPLSECPDAGLSLSTVNGSPFYNMASSGFYSTQPSTLPTPDVLDLSPSRHASIPSTEIFPSSSNTSLHPIRSAHAFTNFALHEASFGCAGRTYNKASPVLRRTERMGGSAARSFGPTGTSHVLRDVDLHVPMSGSAGPFSPLAGASHVLRRIDLPEGGGGSAAPPPPPPPPGGSQVLSGVDLFAPVLGSAAPPPPPPPGGSHALRGFAPQHDGICGFIAPSYAPLSPSAFASTGAPASLDQEAALRLPSFGSKAGPPPPPPPSRVSFRDLPLSMESEPSFRPSFPIHLSSSSLDALSIFSVGASATPSSVVIGAPATSSERAASEPPLHKTCSAPPPPVALAHPGVGGFGAPCSFSGMTFGVPARRPIRVGFGVSSSSSAVELSPPVAAAPPPPPPSAYMYYEAPALAQPRFVPEAALGRSLRRSKKRSSRSFDHEVVCAETRSTCPLETTGNDQVETDSIREQYRRPDRINWEELFNLQHQDGYWECTGTLSRFLGLDVDFFANVFLKEKGICSLGTKAHADILKLVATLLVLQLMRALKMAEGELFQSLFRLTDNPEP</sequence>
<dbReference type="InterPro" id="IPR002035">
    <property type="entry name" value="VWF_A"/>
</dbReference>
<dbReference type="InterPro" id="IPR012317">
    <property type="entry name" value="Poly(ADP-ribose)pol_cat_dom"/>
</dbReference>
<dbReference type="InterPro" id="IPR036465">
    <property type="entry name" value="vWFA_dom_sf"/>
</dbReference>
<feature type="compositionally biased region" description="Pro residues" evidence="3">
    <location>
        <begin position="1496"/>
        <end position="1505"/>
    </location>
</feature>
<dbReference type="Pfam" id="PF08487">
    <property type="entry name" value="VIT"/>
    <property type="match status" value="1"/>
</dbReference>
<dbReference type="GO" id="GO:0005737">
    <property type="term" value="C:cytoplasm"/>
    <property type="evidence" value="ECO:0007669"/>
    <property type="project" value="TreeGrafter"/>
</dbReference>
<keyword evidence="2" id="KW-0328">Glycosyltransferase</keyword>